<reference evidence="1" key="1">
    <citation type="journal article" date="2014" name="Front. Microbiol.">
        <title>High frequency of phylogenetically diverse reductive dehalogenase-homologous genes in deep subseafloor sedimentary metagenomes.</title>
        <authorList>
            <person name="Kawai M."/>
            <person name="Futagami T."/>
            <person name="Toyoda A."/>
            <person name="Takaki Y."/>
            <person name="Nishi S."/>
            <person name="Hori S."/>
            <person name="Arai W."/>
            <person name="Tsubouchi T."/>
            <person name="Morono Y."/>
            <person name="Uchiyama I."/>
            <person name="Ito T."/>
            <person name="Fujiyama A."/>
            <person name="Inagaki F."/>
            <person name="Takami H."/>
        </authorList>
    </citation>
    <scope>NUCLEOTIDE SEQUENCE</scope>
    <source>
        <strain evidence="1">Expedition CK06-06</strain>
    </source>
</reference>
<gene>
    <name evidence="1" type="ORF">S01H1_78506</name>
</gene>
<name>X0XSR1_9ZZZZ</name>
<proteinExistence type="predicted"/>
<comment type="caution">
    <text evidence="1">The sequence shown here is derived from an EMBL/GenBank/DDBJ whole genome shotgun (WGS) entry which is preliminary data.</text>
</comment>
<organism evidence="1">
    <name type="scientific">marine sediment metagenome</name>
    <dbReference type="NCBI Taxonomy" id="412755"/>
    <lineage>
        <taxon>unclassified sequences</taxon>
        <taxon>metagenomes</taxon>
        <taxon>ecological metagenomes</taxon>
    </lineage>
</organism>
<sequence>MVSSSRRPLYYATHMPDTGLDYLAKALELETHICRFAANPLLDAGGDAETP</sequence>
<dbReference type="EMBL" id="BARS01052842">
    <property type="protein sequence ID" value="GAG46239.1"/>
    <property type="molecule type" value="Genomic_DNA"/>
</dbReference>
<evidence type="ECO:0000313" key="1">
    <source>
        <dbReference type="EMBL" id="GAG46239.1"/>
    </source>
</evidence>
<accession>X0XSR1</accession>
<protein>
    <submittedName>
        <fullName evidence="1">Uncharacterized protein</fullName>
    </submittedName>
</protein>
<dbReference type="AlphaFoldDB" id="X0XSR1"/>